<dbReference type="PRINTS" id="PR00132">
    <property type="entry name" value="GLHYDRLASE2"/>
</dbReference>
<dbReference type="InterPro" id="IPR032311">
    <property type="entry name" value="DUF4982"/>
</dbReference>
<dbReference type="Pfam" id="PF00703">
    <property type="entry name" value="Glyco_hydro_2"/>
    <property type="match status" value="1"/>
</dbReference>
<dbReference type="Proteomes" id="UP000653730">
    <property type="component" value="Unassembled WGS sequence"/>
</dbReference>
<dbReference type="Gene3D" id="2.60.40.10">
    <property type="entry name" value="Immunoglobulins"/>
    <property type="match status" value="3"/>
</dbReference>
<dbReference type="Pfam" id="PF18565">
    <property type="entry name" value="Glyco_hydro2_C5"/>
    <property type="match status" value="1"/>
</dbReference>
<dbReference type="Gene3D" id="2.60.120.260">
    <property type="entry name" value="Galactose-binding domain-like"/>
    <property type="match status" value="1"/>
</dbReference>
<evidence type="ECO:0000259" key="9">
    <source>
        <dbReference type="Pfam" id="PF18565"/>
    </source>
</evidence>
<name>A0A926Q5L2_9FLAO</name>
<dbReference type="InterPro" id="IPR006102">
    <property type="entry name" value="Ig-like_GH2"/>
</dbReference>
<feature type="chain" id="PRO_5037379801" evidence="4">
    <location>
        <begin position="24"/>
        <end position="815"/>
    </location>
</feature>
<dbReference type="SUPFAM" id="SSF51445">
    <property type="entry name" value="(Trans)glycosidases"/>
    <property type="match status" value="1"/>
</dbReference>
<evidence type="ECO:0000313" key="10">
    <source>
        <dbReference type="EMBL" id="MBC9798100.1"/>
    </source>
</evidence>
<dbReference type="InterPro" id="IPR013783">
    <property type="entry name" value="Ig-like_fold"/>
</dbReference>
<accession>A0A926Q5L2</accession>
<evidence type="ECO:0000259" key="8">
    <source>
        <dbReference type="Pfam" id="PF16355"/>
    </source>
</evidence>
<sequence length="815" mass="92966">MTTTTIVKTFLFWGLLFSLSAFAGTGREQVTLDRSWRFYLGEAEHAYKKDYDDSHWRMLDLPHDWSIEGEYDKNNPAGISGAFLPTGIGWYRKKIEYRPDWNTKRVYILFDGVYMNSTVYINGKKLRTRPYGYIGFQYDLTDHLVPGTNTIAVKVDHSKAPSGRWYTGSGIYRHVNLLVTNQVHLSRHGVQVKSGLERLGLAFARITSTVENHTPSSQSIVLEQVLKDREGHMVLKQRSGEIKVLGKEDIDQEIKLKNPLLWSAESPENRYVLQTKVLNPEGGVLDERSTVIGFRKIEVSVEEGLRVNGKKTIIKGMCMHHDAGPVGTAVPEDVLRRRLKLLREMGCNAIRTTHNPFAPEFYRMCDEMGFYVMDEAFDGWEVAKAEHDYGNYFEEWWKKDLEEFIKRDINHPSIIFWSIGNEVRGFTDKRQHELVDFIKELDDSRPITQGEGSKGTAIEIAGMNGHGEFKGAIAGFHKKHPSKPVIGTEITHTYQTRGVYRTKTSYRRRDFPAPWEKGQSFAPMKDKVYLIPDLFEKEVFTEYELPYQSSYDNSIVRMGIRDYWKETKDKPYFLGAFRWTAFDYLGESFGWPARTAPFGILDLCGFPTDNYYLYQAIWSDKPMVHVLPHWTHPGKENVNIPVVVYTNTDGAELFLNGKSLGKKKLKEGELQLVWQVPYCPGELKAVAQTASRQTVTKAYKTAGNPETIKISTDRKSLSYQDRDVAHLEVSIADSKGIEVPRANRELHVEVKGGGELIGLENGDILDLTPHMAQNRRTFNGKLLALVRAVDTNEDIEVLISGKGLAPARILLERLP</sequence>
<feature type="domain" description="Glycosyl hydrolases family 2 sugar binding" evidence="7">
    <location>
        <begin position="32"/>
        <end position="179"/>
    </location>
</feature>
<feature type="domain" description="DUF4982" evidence="8">
    <location>
        <begin position="639"/>
        <end position="688"/>
    </location>
</feature>
<dbReference type="InterPro" id="IPR017853">
    <property type="entry name" value="GH"/>
</dbReference>
<keyword evidence="3" id="KW-0326">Glycosidase</keyword>
<feature type="domain" description="Glycoside hydrolase family 2" evidence="9">
    <location>
        <begin position="708"/>
        <end position="809"/>
    </location>
</feature>
<evidence type="ECO:0000256" key="2">
    <source>
        <dbReference type="ARBA" id="ARBA00022801"/>
    </source>
</evidence>
<evidence type="ECO:0000256" key="4">
    <source>
        <dbReference type="SAM" id="SignalP"/>
    </source>
</evidence>
<dbReference type="InterPro" id="IPR040605">
    <property type="entry name" value="Glyco_hydro2_dom5"/>
</dbReference>
<reference evidence="10 11" key="1">
    <citation type="submission" date="2020-09" db="EMBL/GenBank/DDBJ databases">
        <title>Sinomicrobium weinanense sp. nov., a halophilic bacteria isolated from saline-alkali soil.</title>
        <authorList>
            <person name="Wu P."/>
            <person name="Ren H."/>
            <person name="Mei Y."/>
            <person name="Liang Y."/>
            <person name="Chen Z."/>
        </authorList>
    </citation>
    <scope>NUCLEOTIDE SEQUENCE [LARGE SCALE GENOMIC DNA]</scope>
    <source>
        <strain evidence="10 11">FJxs</strain>
    </source>
</reference>
<dbReference type="Pfam" id="PF02836">
    <property type="entry name" value="Glyco_hydro_2_C"/>
    <property type="match status" value="1"/>
</dbReference>
<dbReference type="Pfam" id="PF16355">
    <property type="entry name" value="DUF4982"/>
    <property type="match status" value="1"/>
</dbReference>
<protein>
    <submittedName>
        <fullName evidence="10">Glycoside hydrolase family 2 protein</fullName>
    </submittedName>
</protein>
<dbReference type="SUPFAM" id="SSF49785">
    <property type="entry name" value="Galactose-binding domain-like"/>
    <property type="match status" value="1"/>
</dbReference>
<dbReference type="PANTHER" id="PTHR42732">
    <property type="entry name" value="BETA-GALACTOSIDASE"/>
    <property type="match status" value="1"/>
</dbReference>
<evidence type="ECO:0000313" key="11">
    <source>
        <dbReference type="Proteomes" id="UP000653730"/>
    </source>
</evidence>
<evidence type="ECO:0000259" key="5">
    <source>
        <dbReference type="Pfam" id="PF00703"/>
    </source>
</evidence>
<dbReference type="InterPro" id="IPR006103">
    <property type="entry name" value="Glyco_hydro_2_cat"/>
</dbReference>
<dbReference type="PANTHER" id="PTHR42732:SF1">
    <property type="entry name" value="BETA-MANNOSIDASE"/>
    <property type="match status" value="1"/>
</dbReference>
<gene>
    <name evidence="10" type="ORF">IBL28_19170</name>
</gene>
<evidence type="ECO:0000256" key="3">
    <source>
        <dbReference type="ARBA" id="ARBA00023295"/>
    </source>
</evidence>
<feature type="signal peptide" evidence="4">
    <location>
        <begin position="1"/>
        <end position="23"/>
    </location>
</feature>
<dbReference type="RefSeq" id="WP_187967227.1">
    <property type="nucleotide sequence ID" value="NZ_JACVDC010000089.1"/>
</dbReference>
<proteinExistence type="inferred from homology"/>
<keyword evidence="11" id="KW-1185">Reference proteome</keyword>
<dbReference type="InterPro" id="IPR006104">
    <property type="entry name" value="Glyco_hydro_2_N"/>
</dbReference>
<dbReference type="InterPro" id="IPR006101">
    <property type="entry name" value="Glyco_hydro_2"/>
</dbReference>
<dbReference type="InterPro" id="IPR036156">
    <property type="entry name" value="Beta-gal/glucu_dom_sf"/>
</dbReference>
<feature type="domain" description="Glycoside hydrolase family 2 immunoglobulin-like beta-sandwich" evidence="5">
    <location>
        <begin position="191"/>
        <end position="295"/>
    </location>
</feature>
<keyword evidence="4" id="KW-0732">Signal</keyword>
<feature type="domain" description="Glycoside hydrolase family 2 catalytic" evidence="6">
    <location>
        <begin position="303"/>
        <end position="498"/>
    </location>
</feature>
<dbReference type="GO" id="GO:0004553">
    <property type="term" value="F:hydrolase activity, hydrolyzing O-glycosyl compounds"/>
    <property type="evidence" value="ECO:0007669"/>
    <property type="project" value="InterPro"/>
</dbReference>
<dbReference type="GO" id="GO:0005975">
    <property type="term" value="P:carbohydrate metabolic process"/>
    <property type="evidence" value="ECO:0007669"/>
    <property type="project" value="InterPro"/>
</dbReference>
<dbReference type="InterPro" id="IPR051913">
    <property type="entry name" value="GH2_Domain-Containing"/>
</dbReference>
<dbReference type="Pfam" id="PF02837">
    <property type="entry name" value="Glyco_hydro_2_N"/>
    <property type="match status" value="1"/>
</dbReference>
<evidence type="ECO:0000256" key="1">
    <source>
        <dbReference type="ARBA" id="ARBA00007401"/>
    </source>
</evidence>
<evidence type="ECO:0000259" key="6">
    <source>
        <dbReference type="Pfam" id="PF02836"/>
    </source>
</evidence>
<evidence type="ECO:0000259" key="7">
    <source>
        <dbReference type="Pfam" id="PF02837"/>
    </source>
</evidence>
<comment type="caution">
    <text evidence="10">The sequence shown here is derived from an EMBL/GenBank/DDBJ whole genome shotgun (WGS) entry which is preliminary data.</text>
</comment>
<dbReference type="Gene3D" id="3.20.20.80">
    <property type="entry name" value="Glycosidases"/>
    <property type="match status" value="1"/>
</dbReference>
<organism evidence="10 11">
    <name type="scientific">Sinomicrobium weinanense</name>
    <dbReference type="NCBI Taxonomy" id="2842200"/>
    <lineage>
        <taxon>Bacteria</taxon>
        <taxon>Pseudomonadati</taxon>
        <taxon>Bacteroidota</taxon>
        <taxon>Flavobacteriia</taxon>
        <taxon>Flavobacteriales</taxon>
        <taxon>Flavobacteriaceae</taxon>
        <taxon>Sinomicrobium</taxon>
    </lineage>
</organism>
<dbReference type="AlphaFoldDB" id="A0A926Q5L2"/>
<keyword evidence="2 10" id="KW-0378">Hydrolase</keyword>
<dbReference type="SUPFAM" id="SSF49303">
    <property type="entry name" value="beta-Galactosidase/glucuronidase domain"/>
    <property type="match status" value="1"/>
</dbReference>
<dbReference type="InterPro" id="IPR008979">
    <property type="entry name" value="Galactose-bd-like_sf"/>
</dbReference>
<comment type="similarity">
    <text evidence="1">Belongs to the glycosyl hydrolase 2 family.</text>
</comment>
<dbReference type="EMBL" id="JACVDC010000089">
    <property type="protein sequence ID" value="MBC9798100.1"/>
    <property type="molecule type" value="Genomic_DNA"/>
</dbReference>